<feature type="transmembrane region" description="Helical" evidence="7">
    <location>
        <begin position="316"/>
        <end position="335"/>
    </location>
</feature>
<gene>
    <name evidence="9" type="ORF">FBZ96_105643</name>
</gene>
<sequence>MTDQTATAATERRSTSPDRDLSFDFAKGILIILVMIGHLLQYIMYRDNQYWYSPYFKSIYMFHMPLFMGISGYLSSGALLRKTFTRGVQERAIQLLLPVLFWSTLMEAVKLAVFSPALPSGLLGFPSELAGAYWFVWANFASFLLVGLLSAAGLGSTRIISISAVLVAFAPVTCSIAPLIRYTYPFFCLGLLLARSDWRTSALLRHRLILFFLLSGLALVCFLAWGMETYVYNNLVLVYDVQSARQVLLMFIGSAAASAVAFEVVLRCWQFSHSSRIARFIAVELGQSTLVLYLIQASLFRLMDLVHFRELWNFPARIAAAIALGVTIVVIGISVRRSVSGFGFMSRLVLGAKPRSTLPNTQFAVPNCGESYTAQPTKR</sequence>
<feature type="transmembrane region" description="Helical" evidence="7">
    <location>
        <begin position="60"/>
        <end position="80"/>
    </location>
</feature>
<evidence type="ECO:0000256" key="5">
    <source>
        <dbReference type="ARBA" id="ARBA00022989"/>
    </source>
</evidence>
<dbReference type="GO" id="GO:0016413">
    <property type="term" value="F:O-acetyltransferase activity"/>
    <property type="evidence" value="ECO:0007669"/>
    <property type="project" value="TreeGrafter"/>
</dbReference>
<dbReference type="OrthoDB" id="9814956at2"/>
<dbReference type="Proteomes" id="UP000319949">
    <property type="component" value="Unassembled WGS sequence"/>
</dbReference>
<organism evidence="9 10">
    <name type="scientific">Bradyrhizobium stylosanthis</name>
    <dbReference type="NCBI Taxonomy" id="1803665"/>
    <lineage>
        <taxon>Bacteria</taxon>
        <taxon>Pseudomonadati</taxon>
        <taxon>Pseudomonadota</taxon>
        <taxon>Alphaproteobacteria</taxon>
        <taxon>Hyphomicrobiales</taxon>
        <taxon>Nitrobacteraceae</taxon>
        <taxon>Bradyrhizobium</taxon>
    </lineage>
</organism>
<keyword evidence="9" id="KW-0808">Transferase</keyword>
<dbReference type="InterPro" id="IPR002656">
    <property type="entry name" value="Acyl_transf_3_dom"/>
</dbReference>
<evidence type="ECO:0000256" key="4">
    <source>
        <dbReference type="ARBA" id="ARBA00022692"/>
    </source>
</evidence>
<keyword evidence="5 7" id="KW-1133">Transmembrane helix</keyword>
<dbReference type="RefSeq" id="WP_145665424.1">
    <property type="nucleotide sequence ID" value="NZ_VITK01000005.1"/>
</dbReference>
<feature type="transmembrane region" description="Helical" evidence="7">
    <location>
        <begin position="92"/>
        <end position="112"/>
    </location>
</feature>
<feature type="transmembrane region" description="Helical" evidence="7">
    <location>
        <begin position="208"/>
        <end position="227"/>
    </location>
</feature>
<feature type="transmembrane region" description="Helical" evidence="7">
    <location>
        <begin position="247"/>
        <end position="265"/>
    </location>
</feature>
<evidence type="ECO:0000256" key="1">
    <source>
        <dbReference type="ARBA" id="ARBA00004651"/>
    </source>
</evidence>
<evidence type="ECO:0000256" key="6">
    <source>
        <dbReference type="ARBA" id="ARBA00023136"/>
    </source>
</evidence>
<comment type="subcellular location">
    <subcellularLocation>
        <location evidence="1">Cell membrane</location>
        <topology evidence="1">Multi-pass membrane protein</topology>
    </subcellularLocation>
</comment>
<comment type="similarity">
    <text evidence="2">Belongs to the acyltransferase 3 family.</text>
</comment>
<dbReference type="InterPro" id="IPR053490">
    <property type="entry name" value="Nod_factor_Fuc_AcT"/>
</dbReference>
<dbReference type="NCBIfam" id="NF042426">
    <property type="entry name" value="fucose_Ac_NolL"/>
    <property type="match status" value="1"/>
</dbReference>
<evidence type="ECO:0000256" key="7">
    <source>
        <dbReference type="SAM" id="Phobius"/>
    </source>
</evidence>
<keyword evidence="10" id="KW-1185">Reference proteome</keyword>
<keyword evidence="4 7" id="KW-0812">Transmembrane</keyword>
<comment type="caution">
    <text evidence="9">The sequence shown here is derived from an EMBL/GenBank/DDBJ whole genome shotgun (WGS) entry which is preliminary data.</text>
</comment>
<feature type="transmembrane region" description="Helical" evidence="7">
    <location>
        <begin position="277"/>
        <end position="296"/>
    </location>
</feature>
<name>A0A560DPB6_9BRAD</name>
<dbReference type="EMBL" id="VITK01000005">
    <property type="protein sequence ID" value="TWA98964.1"/>
    <property type="molecule type" value="Genomic_DNA"/>
</dbReference>
<dbReference type="GO" id="GO:0005886">
    <property type="term" value="C:plasma membrane"/>
    <property type="evidence" value="ECO:0007669"/>
    <property type="project" value="UniProtKB-SubCell"/>
</dbReference>
<feature type="domain" description="Acyltransferase 3" evidence="8">
    <location>
        <begin position="22"/>
        <end position="331"/>
    </location>
</feature>
<protein>
    <submittedName>
        <fullName evidence="9">Fucose 4-O-acetylase-like acetyltransferase</fullName>
    </submittedName>
</protein>
<evidence type="ECO:0000259" key="8">
    <source>
        <dbReference type="Pfam" id="PF01757"/>
    </source>
</evidence>
<keyword evidence="6 7" id="KW-0472">Membrane</keyword>
<dbReference type="PANTHER" id="PTHR40074">
    <property type="entry name" value="O-ACETYLTRANSFERASE WECH"/>
    <property type="match status" value="1"/>
</dbReference>
<reference evidence="9 10" key="1">
    <citation type="submission" date="2019-06" db="EMBL/GenBank/DDBJ databases">
        <title>Genomic Encyclopedia of Type Strains, Phase IV (KMG-V): Genome sequencing to study the core and pangenomes of soil and plant-associated prokaryotes.</title>
        <authorList>
            <person name="Whitman W."/>
        </authorList>
    </citation>
    <scope>NUCLEOTIDE SEQUENCE [LARGE SCALE GENOMIC DNA]</scope>
    <source>
        <strain evidence="9 10">BR 510</strain>
    </source>
</reference>
<evidence type="ECO:0000313" key="10">
    <source>
        <dbReference type="Proteomes" id="UP000319949"/>
    </source>
</evidence>
<evidence type="ECO:0000256" key="2">
    <source>
        <dbReference type="ARBA" id="ARBA00007400"/>
    </source>
</evidence>
<dbReference type="Pfam" id="PF01757">
    <property type="entry name" value="Acyl_transf_3"/>
    <property type="match status" value="1"/>
</dbReference>
<keyword evidence="3" id="KW-1003">Cell membrane</keyword>
<evidence type="ECO:0000313" key="9">
    <source>
        <dbReference type="EMBL" id="TWA98964.1"/>
    </source>
</evidence>
<accession>A0A560DPB6</accession>
<dbReference type="STRING" id="1803665.GCA_001641335_05433"/>
<dbReference type="PANTHER" id="PTHR40074:SF2">
    <property type="entry name" value="O-ACETYLTRANSFERASE WECH"/>
    <property type="match status" value="1"/>
</dbReference>
<feature type="transmembrane region" description="Helical" evidence="7">
    <location>
        <begin position="132"/>
        <end position="149"/>
    </location>
</feature>
<dbReference type="AlphaFoldDB" id="A0A560DPB6"/>
<feature type="transmembrane region" description="Helical" evidence="7">
    <location>
        <begin position="21"/>
        <end position="40"/>
    </location>
</feature>
<evidence type="ECO:0000256" key="3">
    <source>
        <dbReference type="ARBA" id="ARBA00022475"/>
    </source>
</evidence>
<dbReference type="GO" id="GO:0009246">
    <property type="term" value="P:enterobacterial common antigen biosynthetic process"/>
    <property type="evidence" value="ECO:0007669"/>
    <property type="project" value="TreeGrafter"/>
</dbReference>
<proteinExistence type="inferred from homology"/>